<dbReference type="InterPro" id="IPR035980">
    <property type="entry name" value="Ribosomal_bS6_sf"/>
</dbReference>
<dbReference type="Proteomes" id="UP000230767">
    <property type="component" value="Unassembled WGS sequence"/>
</dbReference>
<evidence type="ECO:0000256" key="3">
    <source>
        <dbReference type="HAMAP-Rule" id="MF_00360"/>
    </source>
</evidence>
<dbReference type="HAMAP" id="MF_00360">
    <property type="entry name" value="Ribosomal_bS6"/>
    <property type="match status" value="1"/>
</dbReference>
<dbReference type="GO" id="GO:0070181">
    <property type="term" value="F:small ribosomal subunit rRNA binding"/>
    <property type="evidence" value="ECO:0007669"/>
    <property type="project" value="TreeGrafter"/>
</dbReference>
<organism evidence="4 5">
    <name type="scientific">Candidatus Nealsonbacteria bacterium CG_4_10_14_0_8_um_filter_37_14</name>
    <dbReference type="NCBI Taxonomy" id="1974684"/>
    <lineage>
        <taxon>Bacteria</taxon>
        <taxon>Candidatus Nealsoniibacteriota</taxon>
    </lineage>
</organism>
<dbReference type="GO" id="GO:1990904">
    <property type="term" value="C:ribonucleoprotein complex"/>
    <property type="evidence" value="ECO:0007669"/>
    <property type="project" value="UniProtKB-KW"/>
</dbReference>
<dbReference type="InterPro" id="IPR020814">
    <property type="entry name" value="Ribosomal_S6_plastid/chlpt"/>
</dbReference>
<dbReference type="AlphaFoldDB" id="A0A2M7R6G5"/>
<accession>A0A2M7R6G5</accession>
<evidence type="ECO:0000256" key="2">
    <source>
        <dbReference type="ARBA" id="ARBA00035294"/>
    </source>
</evidence>
<dbReference type="SUPFAM" id="SSF54995">
    <property type="entry name" value="Ribosomal protein S6"/>
    <property type="match status" value="1"/>
</dbReference>
<dbReference type="PANTHER" id="PTHR21011:SF1">
    <property type="entry name" value="SMALL RIBOSOMAL SUBUNIT PROTEIN BS6M"/>
    <property type="match status" value="1"/>
</dbReference>
<dbReference type="InterPro" id="IPR014717">
    <property type="entry name" value="Transl_elong_EF1B/ribsomal_bS6"/>
</dbReference>
<name>A0A2M7R6G5_9BACT</name>
<keyword evidence="3" id="KW-0699">rRNA-binding</keyword>
<dbReference type="GO" id="GO:0005737">
    <property type="term" value="C:cytoplasm"/>
    <property type="evidence" value="ECO:0007669"/>
    <property type="project" value="UniProtKB-ARBA"/>
</dbReference>
<evidence type="ECO:0000313" key="4">
    <source>
        <dbReference type="EMBL" id="PIY89202.1"/>
    </source>
</evidence>
<keyword evidence="3" id="KW-0694">RNA-binding</keyword>
<comment type="caution">
    <text evidence="4">The sequence shown here is derived from an EMBL/GenBank/DDBJ whole genome shotgun (WGS) entry which is preliminary data.</text>
</comment>
<dbReference type="NCBIfam" id="TIGR00166">
    <property type="entry name" value="S6"/>
    <property type="match status" value="1"/>
</dbReference>
<comment type="function">
    <text evidence="3">Binds together with bS18 to 16S ribosomal RNA.</text>
</comment>
<evidence type="ECO:0000256" key="1">
    <source>
        <dbReference type="ARBA" id="ARBA00009512"/>
    </source>
</evidence>
<dbReference type="EMBL" id="PFLW01000042">
    <property type="protein sequence ID" value="PIY89202.1"/>
    <property type="molecule type" value="Genomic_DNA"/>
</dbReference>
<gene>
    <name evidence="3 4" type="primary">rpsF</name>
    <name evidence="4" type="ORF">COY73_01640</name>
</gene>
<dbReference type="Gene3D" id="3.30.70.60">
    <property type="match status" value="1"/>
</dbReference>
<dbReference type="GO" id="GO:0006412">
    <property type="term" value="P:translation"/>
    <property type="evidence" value="ECO:0007669"/>
    <property type="project" value="UniProtKB-UniRule"/>
</dbReference>
<dbReference type="GO" id="GO:0005840">
    <property type="term" value="C:ribosome"/>
    <property type="evidence" value="ECO:0007669"/>
    <property type="project" value="UniProtKB-KW"/>
</dbReference>
<reference evidence="5" key="1">
    <citation type="submission" date="2017-09" db="EMBL/GenBank/DDBJ databases">
        <title>Depth-based differentiation of microbial function through sediment-hosted aquifers and enrichment of novel symbionts in the deep terrestrial subsurface.</title>
        <authorList>
            <person name="Probst A.J."/>
            <person name="Ladd B."/>
            <person name="Jarett J.K."/>
            <person name="Geller-Mcgrath D.E."/>
            <person name="Sieber C.M.K."/>
            <person name="Emerson J.B."/>
            <person name="Anantharaman K."/>
            <person name="Thomas B.C."/>
            <person name="Malmstrom R."/>
            <person name="Stieglmeier M."/>
            <person name="Klingl A."/>
            <person name="Woyke T."/>
            <person name="Ryan C.M."/>
            <person name="Banfield J.F."/>
        </authorList>
    </citation>
    <scope>NUCLEOTIDE SEQUENCE [LARGE SCALE GENOMIC DNA]</scope>
</reference>
<sequence length="149" mass="17142">MKYYELTYLAKPDLSEENLNGLQRKITSFLQDGSGVLNELKNPIKKTLAYTIKKQKAAFLVTLGFYGEGGKICDFEKKLKSEPEILRYLIVSKKEQTLAATSEMEPARGRREDWISKKFKKVPSEIKKPTEPKVELKEIEKKLEEILGE</sequence>
<proteinExistence type="inferred from homology"/>
<dbReference type="GO" id="GO:0003735">
    <property type="term" value="F:structural constituent of ribosome"/>
    <property type="evidence" value="ECO:0007669"/>
    <property type="project" value="InterPro"/>
</dbReference>
<keyword evidence="3 4" id="KW-0689">Ribosomal protein</keyword>
<protein>
    <recommendedName>
        <fullName evidence="2 3">Small ribosomal subunit protein bS6</fullName>
    </recommendedName>
</protein>
<comment type="similarity">
    <text evidence="1 3">Belongs to the bacterial ribosomal protein bS6 family.</text>
</comment>
<dbReference type="CDD" id="cd00473">
    <property type="entry name" value="bS6"/>
    <property type="match status" value="1"/>
</dbReference>
<evidence type="ECO:0000313" key="5">
    <source>
        <dbReference type="Proteomes" id="UP000230767"/>
    </source>
</evidence>
<keyword evidence="3" id="KW-0687">Ribonucleoprotein</keyword>
<dbReference type="PANTHER" id="PTHR21011">
    <property type="entry name" value="MITOCHONDRIAL 28S RIBOSOMAL PROTEIN S6"/>
    <property type="match status" value="1"/>
</dbReference>
<dbReference type="InterPro" id="IPR000529">
    <property type="entry name" value="Ribosomal_bS6"/>
</dbReference>
<dbReference type="Pfam" id="PF01250">
    <property type="entry name" value="Ribosomal_S6"/>
    <property type="match status" value="1"/>
</dbReference>